<keyword evidence="1" id="KW-0862">Zinc</keyword>
<dbReference type="Gene3D" id="1.20.140.30">
    <property type="entry name" value="MOB kinase activator"/>
    <property type="match status" value="1"/>
</dbReference>
<dbReference type="InterPro" id="IPR005301">
    <property type="entry name" value="MOB_kinase_act_fam"/>
</dbReference>
<evidence type="ECO:0000313" key="3">
    <source>
        <dbReference type="Proteomes" id="UP000078046"/>
    </source>
</evidence>
<keyword evidence="1" id="KW-0479">Metal-binding</keyword>
<comment type="caution">
    <text evidence="2">The sequence shown here is derived from an EMBL/GenBank/DDBJ whole genome shotgun (WGS) entry which is preliminary data.</text>
</comment>
<accession>A0A177AV89</accession>
<feature type="binding site" evidence="1">
    <location>
        <position position="110"/>
    </location>
    <ligand>
        <name>Zn(2+)</name>
        <dbReference type="ChEBI" id="CHEBI:29105"/>
    </ligand>
</feature>
<gene>
    <name evidence="2" type="ORF">A3Q56_06376</name>
</gene>
<evidence type="ECO:0000256" key="1">
    <source>
        <dbReference type="PIRSR" id="PIRSR605301-1"/>
    </source>
</evidence>
<name>A0A177AV89_9BILA</name>
<evidence type="ECO:0000313" key="2">
    <source>
        <dbReference type="EMBL" id="OAF65899.1"/>
    </source>
</evidence>
<dbReference type="EMBL" id="LWCA01001106">
    <property type="protein sequence ID" value="OAF65899.1"/>
    <property type="molecule type" value="Genomic_DNA"/>
</dbReference>
<proteinExistence type="predicted"/>
<dbReference type="SMART" id="SM01388">
    <property type="entry name" value="Mob1_phocein"/>
    <property type="match status" value="1"/>
</dbReference>
<dbReference type="AlphaFoldDB" id="A0A177AV89"/>
<dbReference type="OrthoDB" id="184876at2759"/>
<dbReference type="SUPFAM" id="SSF101152">
    <property type="entry name" value="Mob1/phocein"/>
    <property type="match status" value="1"/>
</dbReference>
<dbReference type="InterPro" id="IPR036703">
    <property type="entry name" value="MOB_kinase_act_sf"/>
</dbReference>
<dbReference type="Pfam" id="PF03637">
    <property type="entry name" value="Mob1_phocein"/>
    <property type="match status" value="1"/>
</dbReference>
<protein>
    <submittedName>
        <fullName evidence="2">Uncharacterized protein</fullName>
    </submittedName>
</protein>
<feature type="binding site" evidence="1">
    <location>
        <position position="105"/>
    </location>
    <ligand>
        <name>Zn(2+)</name>
        <dbReference type="ChEBI" id="CHEBI:29105"/>
    </ligand>
</feature>
<sequence length="147" mass="17164">MKYNKNDAHCAQIIIEMGRLLVSISKECNSVTCCSMSENNEIYVCSAHNQPKECCAIDYSFHTLNLAITVINNQKIFPDRCLNSTPQGSNEIRSIIRRLYRIFSHFFNMHSEIFDGFEKKYHLYKRFSMIVIKLNLMDENVMNIPII</sequence>
<organism evidence="2 3">
    <name type="scientific">Intoshia linei</name>
    <dbReference type="NCBI Taxonomy" id="1819745"/>
    <lineage>
        <taxon>Eukaryota</taxon>
        <taxon>Metazoa</taxon>
        <taxon>Spiralia</taxon>
        <taxon>Lophotrochozoa</taxon>
        <taxon>Mesozoa</taxon>
        <taxon>Orthonectida</taxon>
        <taxon>Rhopaluridae</taxon>
        <taxon>Intoshia</taxon>
    </lineage>
</organism>
<dbReference type="PANTHER" id="PTHR22599">
    <property type="entry name" value="MPS ONE BINDER KINASE ACTIVATOR-LIKE MOB"/>
    <property type="match status" value="1"/>
</dbReference>
<reference evidence="2 3" key="1">
    <citation type="submission" date="2016-04" db="EMBL/GenBank/DDBJ databases">
        <title>The genome of Intoshia linei affirms orthonectids as highly simplified spiralians.</title>
        <authorList>
            <person name="Mikhailov K.V."/>
            <person name="Slusarev G.S."/>
            <person name="Nikitin M.A."/>
            <person name="Logacheva M.D."/>
            <person name="Penin A."/>
            <person name="Aleoshin V."/>
            <person name="Panchin Y.V."/>
        </authorList>
    </citation>
    <scope>NUCLEOTIDE SEQUENCE [LARGE SCALE GENOMIC DNA]</scope>
    <source>
        <strain evidence="2">Intl2013</strain>
        <tissue evidence="2">Whole animal</tissue>
    </source>
</reference>
<keyword evidence="3" id="KW-1185">Reference proteome</keyword>
<feature type="binding site" evidence="1">
    <location>
        <position position="33"/>
    </location>
    <ligand>
        <name>Zn(2+)</name>
        <dbReference type="ChEBI" id="CHEBI:29105"/>
    </ligand>
</feature>
<feature type="binding site" evidence="1">
    <location>
        <position position="28"/>
    </location>
    <ligand>
        <name>Zn(2+)</name>
        <dbReference type="ChEBI" id="CHEBI:29105"/>
    </ligand>
</feature>
<dbReference type="Proteomes" id="UP000078046">
    <property type="component" value="Unassembled WGS sequence"/>
</dbReference>